<accession>A0A7G9B4N8</accession>
<dbReference type="NCBIfam" id="TIGR02870">
    <property type="entry name" value="spore_II_D"/>
    <property type="match status" value="1"/>
</dbReference>
<evidence type="ECO:0000313" key="3">
    <source>
        <dbReference type="Proteomes" id="UP000515960"/>
    </source>
</evidence>
<name>A0A7G9B4N8_9FIRM</name>
<keyword evidence="3" id="KW-1185">Reference proteome</keyword>
<dbReference type="PANTHER" id="PTHR30032">
    <property type="entry name" value="N-ACETYLMURAMOYL-L-ALANINE AMIDASE-RELATED"/>
    <property type="match status" value="1"/>
</dbReference>
<protein>
    <submittedName>
        <fullName evidence="2">Stage II sporulation protein D</fullName>
    </submittedName>
</protein>
<evidence type="ECO:0000313" key="2">
    <source>
        <dbReference type="EMBL" id="QNL44519.1"/>
    </source>
</evidence>
<sequence>MRQNLIASVVLIALLFTIPVLFLRPEKEPEEQDEAEVFPQVEPGEMDAASTLRVKQGDTVTEMSLGAYLQGVVRAEMPASFEIEALKAQTVAARTYTLYKIRTGGNHADADICTDSKCCQAWISREAAADNWGRSASANEYKIDTAVAETDGMTMLYDGSPILAVFHSSSAGRTRNSEDVWSSELPYLRAVDSMEEGDGIPNYYSRVEFTPEKFKELFLAKHPEARLTGDASGWLTNFVMDNLSVKTVDVGGVTVRGTELRSILSLRSAAFEVSAADGKLVFYVTGFGHGVGMSQYGANQMAKAGSTYLEILTHYYTGVSVEPYALG</sequence>
<dbReference type="PANTHER" id="PTHR30032:SF4">
    <property type="entry name" value="AMIDASE ENHANCER"/>
    <property type="match status" value="1"/>
</dbReference>
<dbReference type="AlphaFoldDB" id="A0A7G9B4N8"/>
<dbReference type="InterPro" id="IPR013693">
    <property type="entry name" value="SpoIID/LytB_N"/>
</dbReference>
<proteinExistence type="predicted"/>
<reference evidence="2 3" key="1">
    <citation type="submission" date="2020-08" db="EMBL/GenBank/DDBJ databases">
        <authorList>
            <person name="Liu C."/>
            <person name="Sun Q."/>
        </authorList>
    </citation>
    <scope>NUCLEOTIDE SEQUENCE [LARGE SCALE GENOMIC DNA]</scope>
    <source>
        <strain evidence="2 3">NSJ-62</strain>
    </source>
</reference>
<evidence type="ECO:0000259" key="1">
    <source>
        <dbReference type="Pfam" id="PF08486"/>
    </source>
</evidence>
<dbReference type="EMBL" id="CP060490">
    <property type="protein sequence ID" value="QNL44519.1"/>
    <property type="molecule type" value="Genomic_DNA"/>
</dbReference>
<dbReference type="GO" id="GO:0030435">
    <property type="term" value="P:sporulation resulting in formation of a cellular spore"/>
    <property type="evidence" value="ECO:0007669"/>
    <property type="project" value="InterPro"/>
</dbReference>
<gene>
    <name evidence="2" type="primary">spoIID</name>
    <name evidence="2" type="ORF">H8790_00210</name>
</gene>
<dbReference type="Proteomes" id="UP000515960">
    <property type="component" value="Chromosome"/>
</dbReference>
<organism evidence="2 3">
    <name type="scientific">Oscillibacter hominis</name>
    <dbReference type="NCBI Taxonomy" id="2763056"/>
    <lineage>
        <taxon>Bacteria</taxon>
        <taxon>Bacillati</taxon>
        <taxon>Bacillota</taxon>
        <taxon>Clostridia</taxon>
        <taxon>Eubacteriales</taxon>
        <taxon>Oscillospiraceae</taxon>
        <taxon>Oscillibacter</taxon>
    </lineage>
</organism>
<dbReference type="GO" id="GO:0030288">
    <property type="term" value="C:outer membrane-bounded periplasmic space"/>
    <property type="evidence" value="ECO:0007669"/>
    <property type="project" value="TreeGrafter"/>
</dbReference>
<dbReference type="InterPro" id="IPR051922">
    <property type="entry name" value="Bact_Sporulation_Assoc"/>
</dbReference>
<dbReference type="Pfam" id="PF08486">
    <property type="entry name" value="SpoIID"/>
    <property type="match status" value="1"/>
</dbReference>
<feature type="domain" description="Sporulation stage II protein D amidase enhancer LytB N-terminal" evidence="1">
    <location>
        <begin position="58"/>
        <end position="157"/>
    </location>
</feature>
<dbReference type="NCBIfam" id="TIGR02669">
    <property type="entry name" value="SpoIID_LytB"/>
    <property type="match status" value="1"/>
</dbReference>
<dbReference type="InterPro" id="IPR013486">
    <property type="entry name" value="SpoIID/LytB"/>
</dbReference>
<dbReference type="InterPro" id="IPR014225">
    <property type="entry name" value="Spore_II_D_firmicutes"/>
</dbReference>
<dbReference type="KEGG" id="ohi:H8790_00210"/>
<dbReference type="RefSeq" id="WP_187333120.1">
    <property type="nucleotide sequence ID" value="NZ_CP060490.1"/>
</dbReference>